<organism evidence="2 3">
    <name type="scientific">Alcaligenes endophyticus</name>
    <dbReference type="NCBI Taxonomy" id="1929088"/>
    <lineage>
        <taxon>Bacteria</taxon>
        <taxon>Pseudomonadati</taxon>
        <taxon>Pseudomonadota</taxon>
        <taxon>Betaproteobacteria</taxon>
        <taxon>Burkholderiales</taxon>
        <taxon>Alcaligenaceae</taxon>
        <taxon>Alcaligenes</taxon>
    </lineage>
</organism>
<gene>
    <name evidence="2" type="ORF">LMS43_08630</name>
</gene>
<protein>
    <recommendedName>
        <fullName evidence="1">DUF7832 domain-containing protein</fullName>
    </recommendedName>
</protein>
<feature type="domain" description="DUF7832" evidence="1">
    <location>
        <begin position="9"/>
        <end position="121"/>
    </location>
</feature>
<evidence type="ECO:0000259" key="1">
    <source>
        <dbReference type="Pfam" id="PF25191"/>
    </source>
</evidence>
<sequence>MTTQTDSVKYDAVDWHLGGDYPGDLGRQGGRTHIGLYLAWLVEKGLLANTFTERYPEQVRQCKDHLLTGSQLLQDCCDDVLVSEDMTPIGKAFSDFYYDDLYLDDYVDTLDDEIFPSIYHVPDNWDTYETLHPVLEQRYEHWRGEQGLDG</sequence>
<evidence type="ECO:0000313" key="2">
    <source>
        <dbReference type="EMBL" id="MDN4121351.1"/>
    </source>
</evidence>
<evidence type="ECO:0000313" key="3">
    <source>
        <dbReference type="Proteomes" id="UP001168613"/>
    </source>
</evidence>
<dbReference type="Pfam" id="PF25191">
    <property type="entry name" value="DUF7832"/>
    <property type="match status" value="1"/>
</dbReference>
<dbReference type="RefSeq" id="WP_266124032.1">
    <property type="nucleotide sequence ID" value="NZ_JAJHNU010000002.1"/>
</dbReference>
<proteinExistence type="predicted"/>
<dbReference type="Proteomes" id="UP001168613">
    <property type="component" value="Unassembled WGS sequence"/>
</dbReference>
<comment type="caution">
    <text evidence="2">The sequence shown here is derived from an EMBL/GenBank/DDBJ whole genome shotgun (WGS) entry which is preliminary data.</text>
</comment>
<keyword evidence="3" id="KW-1185">Reference proteome</keyword>
<dbReference type="EMBL" id="JAJHNU010000002">
    <property type="protein sequence ID" value="MDN4121351.1"/>
    <property type="molecule type" value="Genomic_DNA"/>
</dbReference>
<dbReference type="InterPro" id="IPR057154">
    <property type="entry name" value="DUF7832"/>
</dbReference>
<accession>A0ABT8EJ96</accession>
<reference evidence="2" key="1">
    <citation type="submission" date="2021-11" db="EMBL/GenBank/DDBJ databases">
        <title>Draft genome sequence of Alcaligenes endophyticus type strain CCUG 75668T.</title>
        <authorList>
            <person name="Salva-Serra F."/>
            <person name="Duran R.E."/>
            <person name="Seeger M."/>
            <person name="Moore E.R.B."/>
            <person name="Jaen-Luchoro D."/>
        </authorList>
    </citation>
    <scope>NUCLEOTIDE SEQUENCE</scope>
    <source>
        <strain evidence="2">CCUG 75668</strain>
    </source>
</reference>
<name>A0ABT8EJ96_9BURK</name>